<sequence>MFNLSEMSSRVLAAASSFAISAVLFAYAIVPAEQGVVFAGMMA</sequence>
<dbReference type="EMBL" id="WTYS01000001">
    <property type="protein sequence ID" value="MXO57575.1"/>
    <property type="molecule type" value="Genomic_DNA"/>
</dbReference>
<accession>A0A6I4SP19</accession>
<reference evidence="1 2" key="1">
    <citation type="submission" date="2019-12" db="EMBL/GenBank/DDBJ databases">
        <title>Genomic-based taxomic classification of the family Erythrobacteraceae.</title>
        <authorList>
            <person name="Xu L."/>
        </authorList>
    </citation>
    <scope>NUCLEOTIDE SEQUENCE [LARGE SCALE GENOMIC DNA]</scope>
    <source>
        <strain evidence="1 2">JCM 17802</strain>
    </source>
</reference>
<organism evidence="1 2">
    <name type="scientific">Pontixanthobacter gangjinensis</name>
    <dbReference type="NCBI Taxonomy" id="1028742"/>
    <lineage>
        <taxon>Bacteria</taxon>
        <taxon>Pseudomonadati</taxon>
        <taxon>Pseudomonadota</taxon>
        <taxon>Alphaproteobacteria</taxon>
        <taxon>Sphingomonadales</taxon>
        <taxon>Erythrobacteraceae</taxon>
        <taxon>Pontixanthobacter</taxon>
    </lineage>
</organism>
<proteinExistence type="predicted"/>
<dbReference type="RefSeq" id="WP_160598637.1">
    <property type="nucleotide sequence ID" value="NZ_WTYS01000001.1"/>
</dbReference>
<comment type="caution">
    <text evidence="1">The sequence shown here is derived from an EMBL/GenBank/DDBJ whole genome shotgun (WGS) entry which is preliminary data.</text>
</comment>
<evidence type="ECO:0000313" key="2">
    <source>
        <dbReference type="Proteomes" id="UP000468943"/>
    </source>
</evidence>
<gene>
    <name evidence="1" type="ORF">GRI36_11870</name>
</gene>
<dbReference type="Proteomes" id="UP000468943">
    <property type="component" value="Unassembled WGS sequence"/>
</dbReference>
<protein>
    <submittedName>
        <fullName evidence="1">Recombination protein F</fullName>
    </submittedName>
</protein>
<evidence type="ECO:0000313" key="1">
    <source>
        <dbReference type="EMBL" id="MXO57575.1"/>
    </source>
</evidence>
<keyword evidence="2" id="KW-1185">Reference proteome</keyword>
<name>A0A6I4SP19_9SPHN</name>
<dbReference type="AlphaFoldDB" id="A0A6I4SP19"/>